<dbReference type="STRING" id="1379680.GCA_001612615_02071"/>
<evidence type="ECO:0000259" key="1">
    <source>
        <dbReference type="Pfam" id="PF18299"/>
    </source>
</evidence>
<organism evidence="2 3">
    <name type="scientific">Nocardia amikacinitolerans</name>
    <dbReference type="NCBI Taxonomy" id="756689"/>
    <lineage>
        <taxon>Bacteria</taxon>
        <taxon>Bacillati</taxon>
        <taxon>Actinomycetota</taxon>
        <taxon>Actinomycetes</taxon>
        <taxon>Mycobacteriales</taxon>
        <taxon>Nocardiaceae</taxon>
        <taxon>Nocardia</taxon>
    </lineage>
</organism>
<sequence>MFSVAFLQYAGSGPMRHEEKLLEDGLRRRGIPVRYYTAKRIHRRQLPLGPETFIAGDMDAMHGAMRQLRIPVPQPDDYPQSLREFLRRRVWTSTLGEIERAVENGSAPAVFVKPSERRKSFTGAVCYSERDFAALGNVSRRQRVWCSEVVAWVAEFRVYVIDHRVVGVDRYDGDEPAPLDMDVVESAVAVYHRSGAAPSAYGNDFGVLANGETALVEANDGYALGAYDIDADRYTELVLRRWSELVEAASG</sequence>
<dbReference type="InterPro" id="IPR041261">
    <property type="entry name" value="R2K_2"/>
</dbReference>
<dbReference type="AlphaFoldDB" id="A0A285L2H4"/>
<evidence type="ECO:0000313" key="2">
    <source>
        <dbReference type="EMBL" id="SNY79120.1"/>
    </source>
</evidence>
<evidence type="ECO:0000313" key="3">
    <source>
        <dbReference type="Proteomes" id="UP000219565"/>
    </source>
</evidence>
<accession>A0A285L2H4</accession>
<gene>
    <name evidence="2" type="ORF">SAMN04244553_1500</name>
</gene>
<dbReference type="Pfam" id="PF18299">
    <property type="entry name" value="R2K_2"/>
    <property type="match status" value="1"/>
</dbReference>
<protein>
    <recommendedName>
        <fullName evidence="1">ATP-grasp domain-containing protein</fullName>
    </recommendedName>
</protein>
<name>A0A285L2H4_9NOCA</name>
<dbReference type="Proteomes" id="UP000219565">
    <property type="component" value="Unassembled WGS sequence"/>
</dbReference>
<dbReference type="EMBL" id="OBEG01000001">
    <property type="protein sequence ID" value="SNY79120.1"/>
    <property type="molecule type" value="Genomic_DNA"/>
</dbReference>
<proteinExistence type="predicted"/>
<reference evidence="2 3" key="1">
    <citation type="submission" date="2017-09" db="EMBL/GenBank/DDBJ databases">
        <authorList>
            <person name="Ehlers B."/>
            <person name="Leendertz F.H."/>
        </authorList>
    </citation>
    <scope>NUCLEOTIDE SEQUENCE [LARGE SCALE GENOMIC DNA]</scope>
    <source>
        <strain evidence="2 3">DSM 45537</strain>
    </source>
</reference>
<dbReference type="RefSeq" id="WP_179830773.1">
    <property type="nucleotide sequence ID" value="NZ_OBEG01000001.1"/>
</dbReference>
<keyword evidence="3" id="KW-1185">Reference proteome</keyword>
<feature type="domain" description="ATP-grasp" evidence="1">
    <location>
        <begin position="85"/>
        <end position="237"/>
    </location>
</feature>